<dbReference type="EMBL" id="JANDBC010000001">
    <property type="protein sequence ID" value="MCP9290094.1"/>
    <property type="molecule type" value="Genomic_DNA"/>
</dbReference>
<gene>
    <name evidence="1" type="ORF">NM125_00710</name>
</gene>
<accession>A0A9X2L0T6</accession>
<dbReference type="Proteomes" id="UP001139125">
    <property type="component" value="Unassembled WGS sequence"/>
</dbReference>
<evidence type="ECO:0000313" key="1">
    <source>
        <dbReference type="EMBL" id="MCP9290094.1"/>
    </source>
</evidence>
<sequence length="89" mass="10472">MRKLTPSEYKILDRLIFPEPFEVLQEETQLQYGELRDDLINLMNSRLIQVVNPDQPEQNGAYYFDSDNVQDSTFRITNAGINHIKKVQK</sequence>
<organism evidence="1 2">
    <name type="scientific">Gracilimonas sediminicola</name>
    <dbReference type="NCBI Taxonomy" id="2952158"/>
    <lineage>
        <taxon>Bacteria</taxon>
        <taxon>Pseudomonadati</taxon>
        <taxon>Balneolota</taxon>
        <taxon>Balneolia</taxon>
        <taxon>Balneolales</taxon>
        <taxon>Balneolaceae</taxon>
        <taxon>Gracilimonas</taxon>
    </lineage>
</organism>
<keyword evidence="2" id="KW-1185">Reference proteome</keyword>
<name>A0A9X2L0T6_9BACT</name>
<protein>
    <submittedName>
        <fullName evidence="1">Uncharacterized protein</fullName>
    </submittedName>
</protein>
<proteinExistence type="predicted"/>
<reference evidence="1" key="1">
    <citation type="submission" date="2022-06" db="EMBL/GenBank/DDBJ databases">
        <title>Gracilimonas sp. CAU 1638 isolated from sea sediment.</title>
        <authorList>
            <person name="Kim W."/>
        </authorList>
    </citation>
    <scope>NUCLEOTIDE SEQUENCE</scope>
    <source>
        <strain evidence="1">CAU 1638</strain>
    </source>
</reference>
<evidence type="ECO:0000313" key="2">
    <source>
        <dbReference type="Proteomes" id="UP001139125"/>
    </source>
</evidence>
<dbReference type="AlphaFoldDB" id="A0A9X2L0T6"/>
<comment type="caution">
    <text evidence="1">The sequence shown here is derived from an EMBL/GenBank/DDBJ whole genome shotgun (WGS) entry which is preliminary data.</text>
</comment>
<dbReference type="RefSeq" id="WP_255131851.1">
    <property type="nucleotide sequence ID" value="NZ_CP175953.1"/>
</dbReference>